<dbReference type="InterPro" id="IPR018691">
    <property type="entry name" value="DUF2188"/>
</dbReference>
<proteinExistence type="predicted"/>
<feature type="compositionally biased region" description="Basic and acidic residues" evidence="1">
    <location>
        <begin position="75"/>
        <end position="90"/>
    </location>
</feature>
<dbReference type="Proteomes" id="UP000322267">
    <property type="component" value="Unassembled WGS sequence"/>
</dbReference>
<protein>
    <submittedName>
        <fullName evidence="2">DUF2188 domain-containing protein</fullName>
    </submittedName>
</protein>
<dbReference type="OrthoDB" id="2168035at2"/>
<reference evidence="2 3" key="1">
    <citation type="submission" date="2019-08" db="EMBL/GenBank/DDBJ databases">
        <title>Bacillus genomes from the desert of Cuatro Cienegas, Coahuila.</title>
        <authorList>
            <person name="Olmedo-Alvarez G."/>
        </authorList>
    </citation>
    <scope>NUCLEOTIDE SEQUENCE [LARGE SCALE GENOMIC DNA]</scope>
    <source>
        <strain evidence="2 3">CH34_1T</strain>
    </source>
</reference>
<feature type="compositionally biased region" description="Basic and acidic residues" evidence="1">
    <location>
        <begin position="56"/>
        <end position="67"/>
    </location>
</feature>
<gene>
    <name evidence="2" type="ORF">FZC78_12580</name>
</gene>
<accession>A0A5D4NPA8</accession>
<dbReference type="RefSeq" id="WP_148940059.1">
    <property type="nucleotide sequence ID" value="NZ_JBNILZ010000001.1"/>
</dbReference>
<evidence type="ECO:0000313" key="2">
    <source>
        <dbReference type="EMBL" id="TYS16175.1"/>
    </source>
</evidence>
<feature type="compositionally biased region" description="Basic and acidic residues" evidence="1">
    <location>
        <begin position="14"/>
        <end position="24"/>
    </location>
</feature>
<evidence type="ECO:0000256" key="1">
    <source>
        <dbReference type="SAM" id="MobiDB-lite"/>
    </source>
</evidence>
<feature type="compositionally biased region" description="Low complexity" evidence="1">
    <location>
        <begin position="1"/>
        <end position="13"/>
    </location>
</feature>
<sequence>MANSNNNDQNNRNEYFEDRAGTDEARFHVVPHEEEGWAVKEEGNDDPVYTAGSKSDAVEEAKQRAEKSGTMAYVHSEHGQIEEQHNYKDE</sequence>
<organism evidence="2 3">
    <name type="scientific">Rossellomorea vietnamensis</name>
    <dbReference type="NCBI Taxonomy" id="218284"/>
    <lineage>
        <taxon>Bacteria</taxon>
        <taxon>Bacillati</taxon>
        <taxon>Bacillota</taxon>
        <taxon>Bacilli</taxon>
        <taxon>Bacillales</taxon>
        <taxon>Bacillaceae</taxon>
        <taxon>Rossellomorea</taxon>
    </lineage>
</organism>
<dbReference type="AlphaFoldDB" id="A0A5D4NPA8"/>
<name>A0A5D4NPA8_9BACI</name>
<feature type="region of interest" description="Disordered" evidence="1">
    <location>
        <begin position="1"/>
        <end position="24"/>
    </location>
</feature>
<dbReference type="Pfam" id="PF09954">
    <property type="entry name" value="DUF2188"/>
    <property type="match status" value="1"/>
</dbReference>
<comment type="caution">
    <text evidence="2">The sequence shown here is derived from an EMBL/GenBank/DDBJ whole genome shotgun (WGS) entry which is preliminary data.</text>
</comment>
<evidence type="ECO:0000313" key="3">
    <source>
        <dbReference type="Proteomes" id="UP000322267"/>
    </source>
</evidence>
<feature type="region of interest" description="Disordered" evidence="1">
    <location>
        <begin position="40"/>
        <end position="90"/>
    </location>
</feature>
<dbReference type="EMBL" id="VTEI01000006">
    <property type="protein sequence ID" value="TYS16175.1"/>
    <property type="molecule type" value="Genomic_DNA"/>
</dbReference>